<evidence type="ECO:0000256" key="2">
    <source>
        <dbReference type="ARBA" id="ARBA00022679"/>
    </source>
</evidence>
<organism evidence="7 8">
    <name type="scientific">Cylicostephanus goldi</name>
    <name type="common">Nematode worm</name>
    <dbReference type="NCBI Taxonomy" id="71465"/>
    <lineage>
        <taxon>Eukaryota</taxon>
        <taxon>Metazoa</taxon>
        <taxon>Ecdysozoa</taxon>
        <taxon>Nematoda</taxon>
        <taxon>Chromadorea</taxon>
        <taxon>Rhabditida</taxon>
        <taxon>Rhabditina</taxon>
        <taxon>Rhabditomorpha</taxon>
        <taxon>Strongyloidea</taxon>
        <taxon>Strongylidae</taxon>
        <taxon>Cylicostephanus</taxon>
    </lineage>
</organism>
<protein>
    <recommendedName>
        <fullName evidence="6">Protein kinase domain-containing protein</fullName>
    </recommendedName>
</protein>
<name>A0A3P7MC80_CYLGO</name>
<evidence type="ECO:0000259" key="6">
    <source>
        <dbReference type="PROSITE" id="PS50011"/>
    </source>
</evidence>
<feature type="domain" description="Protein kinase" evidence="6">
    <location>
        <begin position="1"/>
        <end position="179"/>
    </location>
</feature>
<dbReference type="InterPro" id="IPR011009">
    <property type="entry name" value="Kinase-like_dom_sf"/>
</dbReference>
<evidence type="ECO:0000256" key="1">
    <source>
        <dbReference type="ARBA" id="ARBA00022527"/>
    </source>
</evidence>
<evidence type="ECO:0000256" key="3">
    <source>
        <dbReference type="ARBA" id="ARBA00022741"/>
    </source>
</evidence>
<keyword evidence="8" id="KW-1185">Reference proteome</keyword>
<dbReference type="PANTHER" id="PTHR24353">
    <property type="entry name" value="CYCLIC NUCLEOTIDE-DEPENDENT PROTEIN KINASE"/>
    <property type="match status" value="1"/>
</dbReference>
<dbReference type="SMART" id="SM00220">
    <property type="entry name" value="S_TKc"/>
    <property type="match status" value="1"/>
</dbReference>
<dbReference type="OrthoDB" id="63267at2759"/>
<evidence type="ECO:0000313" key="8">
    <source>
        <dbReference type="Proteomes" id="UP000271889"/>
    </source>
</evidence>
<keyword evidence="5" id="KW-0067">ATP-binding</keyword>
<dbReference type="GO" id="GO:0005524">
    <property type="term" value="F:ATP binding"/>
    <property type="evidence" value="ECO:0007669"/>
    <property type="project" value="UniProtKB-KW"/>
</dbReference>
<dbReference type="PROSITE" id="PS50011">
    <property type="entry name" value="PROTEIN_KINASE_DOM"/>
    <property type="match status" value="1"/>
</dbReference>
<keyword evidence="2" id="KW-0808">Transferase</keyword>
<dbReference type="AlphaFoldDB" id="A0A3P7MC80"/>
<keyword evidence="3" id="KW-0547">Nucleotide-binding</keyword>
<dbReference type="GO" id="GO:0005952">
    <property type="term" value="C:cAMP-dependent protein kinase complex"/>
    <property type="evidence" value="ECO:0007669"/>
    <property type="project" value="TreeGrafter"/>
</dbReference>
<evidence type="ECO:0000313" key="7">
    <source>
        <dbReference type="EMBL" id="VDN21113.1"/>
    </source>
</evidence>
<dbReference type="Pfam" id="PF00069">
    <property type="entry name" value="Pkinase"/>
    <property type="match status" value="1"/>
</dbReference>
<gene>
    <name evidence="7" type="ORF">CGOC_LOCUS8954</name>
</gene>
<proteinExistence type="predicted"/>
<accession>A0A3P7MC80</accession>
<dbReference type="PROSITE" id="PS00108">
    <property type="entry name" value="PROTEIN_KINASE_ST"/>
    <property type="match status" value="1"/>
</dbReference>
<reference evidence="7 8" key="1">
    <citation type="submission" date="2018-11" db="EMBL/GenBank/DDBJ databases">
        <authorList>
            <consortium name="Pathogen Informatics"/>
        </authorList>
    </citation>
    <scope>NUCLEOTIDE SEQUENCE [LARGE SCALE GENOMIC DNA]</scope>
</reference>
<evidence type="ECO:0000256" key="4">
    <source>
        <dbReference type="ARBA" id="ARBA00022777"/>
    </source>
</evidence>
<dbReference type="Gene3D" id="1.10.510.10">
    <property type="entry name" value="Transferase(Phosphotransferase) domain 1"/>
    <property type="match status" value="1"/>
</dbReference>
<dbReference type="Gene3D" id="3.30.200.20">
    <property type="entry name" value="Phosphorylase Kinase, domain 1"/>
    <property type="match status" value="1"/>
</dbReference>
<keyword evidence="1" id="KW-0723">Serine/threonine-protein kinase</keyword>
<dbReference type="EMBL" id="UYRV01105417">
    <property type="protein sequence ID" value="VDN21113.1"/>
    <property type="molecule type" value="Genomic_DNA"/>
</dbReference>
<dbReference type="InterPro" id="IPR000719">
    <property type="entry name" value="Prot_kinase_dom"/>
</dbReference>
<dbReference type="GO" id="GO:0004691">
    <property type="term" value="F:cAMP-dependent protein kinase activity"/>
    <property type="evidence" value="ECO:0007669"/>
    <property type="project" value="TreeGrafter"/>
</dbReference>
<sequence length="179" mass="20398">MDRMNLYLVMECVEGGEVRDYLIDMSEEDLSNAVRFYSMEVICALRYLHLRNIVYRDLKPENLLLSKNGHVKLSDFGLAKVLKGKTYTICGTAEYMAPEILLKKGYGAEVDWWSLGILIYELISGSPPFCGINDDETFDLIKKGDVQVSSEFHGEVRDVVEMLLSRDPTKRSSAISLKW</sequence>
<dbReference type="Proteomes" id="UP000271889">
    <property type="component" value="Unassembled WGS sequence"/>
</dbReference>
<dbReference type="PANTHER" id="PTHR24353:SF37">
    <property type="entry name" value="CAMP-DEPENDENT PROTEIN KINASE CATALYTIC SUBUNIT PRKX"/>
    <property type="match status" value="1"/>
</dbReference>
<evidence type="ECO:0000256" key="5">
    <source>
        <dbReference type="ARBA" id="ARBA00022840"/>
    </source>
</evidence>
<keyword evidence="4" id="KW-0418">Kinase</keyword>
<dbReference type="InterPro" id="IPR008271">
    <property type="entry name" value="Ser/Thr_kinase_AS"/>
</dbReference>
<dbReference type="SUPFAM" id="SSF56112">
    <property type="entry name" value="Protein kinase-like (PK-like)"/>
    <property type="match status" value="1"/>
</dbReference>